<keyword evidence="3" id="KW-0134">Cell wall</keyword>
<keyword evidence="6 8" id="KW-0326">Glycosidase</keyword>
<dbReference type="GO" id="GO:0005975">
    <property type="term" value="P:carbohydrate metabolic process"/>
    <property type="evidence" value="ECO:0007669"/>
    <property type="project" value="InterPro"/>
</dbReference>
<keyword evidence="7" id="KW-0961">Cell wall biogenesis/degradation</keyword>
<keyword evidence="11" id="KW-1185">Reference proteome</keyword>
<organism evidence="10">
    <name type="scientific">Salvia splendens</name>
    <name type="common">Scarlet sage</name>
    <dbReference type="NCBI Taxonomy" id="180675"/>
    <lineage>
        <taxon>Eukaryota</taxon>
        <taxon>Viridiplantae</taxon>
        <taxon>Streptophyta</taxon>
        <taxon>Embryophyta</taxon>
        <taxon>Tracheophyta</taxon>
        <taxon>Spermatophyta</taxon>
        <taxon>Magnoliopsida</taxon>
        <taxon>eudicotyledons</taxon>
        <taxon>Gunneridae</taxon>
        <taxon>Pentapetalae</taxon>
        <taxon>asterids</taxon>
        <taxon>lamiids</taxon>
        <taxon>Lamiales</taxon>
        <taxon>Lamiaceae</taxon>
        <taxon>Nepetoideae</taxon>
        <taxon>Mentheae</taxon>
        <taxon>Salviinae</taxon>
        <taxon>Salvia</taxon>
        <taxon>Salvia subgen. Calosphace</taxon>
        <taxon>core Calosphace</taxon>
    </lineage>
</organism>
<keyword evidence="9" id="KW-0732">Signal</keyword>
<evidence type="ECO:0000256" key="6">
    <source>
        <dbReference type="ARBA" id="ARBA00023295"/>
    </source>
</evidence>
<evidence type="ECO:0000256" key="1">
    <source>
        <dbReference type="ARBA" id="ARBA00004191"/>
    </source>
</evidence>
<evidence type="ECO:0000256" key="5">
    <source>
        <dbReference type="ARBA" id="ARBA00022801"/>
    </source>
</evidence>
<feature type="chain" id="PRO_5036465816" description="Polygalacturonase" evidence="9">
    <location>
        <begin position="25"/>
        <end position="170"/>
    </location>
</feature>
<evidence type="ECO:0000256" key="7">
    <source>
        <dbReference type="ARBA" id="ARBA00023316"/>
    </source>
</evidence>
<dbReference type="GO" id="GO:0071555">
    <property type="term" value="P:cell wall organization"/>
    <property type="evidence" value="ECO:0007669"/>
    <property type="project" value="UniProtKB-KW"/>
</dbReference>
<proteinExistence type="inferred from homology"/>
<feature type="signal peptide" evidence="9">
    <location>
        <begin position="1"/>
        <end position="24"/>
    </location>
</feature>
<dbReference type="Gene3D" id="2.160.20.10">
    <property type="entry name" value="Single-stranded right-handed beta-helix, Pectin lyase-like"/>
    <property type="match status" value="1"/>
</dbReference>
<name>A0A8X8ZPB3_SALSN</name>
<dbReference type="Proteomes" id="UP000298416">
    <property type="component" value="Unassembled WGS sequence"/>
</dbReference>
<sequence>MDAMKFVVLLFVLVSSSSPYLASAFDETTYFNVTDYGAIGDGRTESSIVGRGYLKSVAFERLTFNNVKNPIIIDQNYCDVSGACPELKTGVQISNVSYRHAVGTSATHIAINLNCSKSVPCHGILMESVELTSAITGKQVTANCSNAHGREHDIVLGPCLLHELHQDTMI</sequence>
<dbReference type="SUPFAM" id="SSF51126">
    <property type="entry name" value="Pectin lyase-like"/>
    <property type="match status" value="1"/>
</dbReference>
<evidence type="ECO:0000256" key="2">
    <source>
        <dbReference type="ARBA" id="ARBA00008834"/>
    </source>
</evidence>
<evidence type="ECO:0000313" key="10">
    <source>
        <dbReference type="EMBL" id="KAG6411224.1"/>
    </source>
</evidence>
<dbReference type="InterPro" id="IPR012334">
    <property type="entry name" value="Pectin_lyas_fold"/>
</dbReference>
<evidence type="ECO:0000256" key="9">
    <source>
        <dbReference type="SAM" id="SignalP"/>
    </source>
</evidence>
<dbReference type="EMBL" id="PNBA02000010">
    <property type="protein sequence ID" value="KAG6411224.1"/>
    <property type="molecule type" value="Genomic_DNA"/>
</dbReference>
<comment type="caution">
    <text evidence="10">The sequence shown here is derived from an EMBL/GenBank/DDBJ whole genome shotgun (WGS) entry which is preliminary data.</text>
</comment>
<evidence type="ECO:0000256" key="3">
    <source>
        <dbReference type="ARBA" id="ARBA00022512"/>
    </source>
</evidence>
<dbReference type="PANTHER" id="PTHR31375">
    <property type="match status" value="1"/>
</dbReference>
<accession>A0A8X8ZPB3</accession>
<keyword evidence="5 8" id="KW-0378">Hydrolase</keyword>
<evidence type="ECO:0008006" key="12">
    <source>
        <dbReference type="Google" id="ProtNLM"/>
    </source>
</evidence>
<keyword evidence="4" id="KW-0964">Secreted</keyword>
<dbReference type="Pfam" id="PF00295">
    <property type="entry name" value="Glyco_hydro_28"/>
    <property type="match status" value="1"/>
</dbReference>
<evidence type="ECO:0000256" key="4">
    <source>
        <dbReference type="ARBA" id="ARBA00022525"/>
    </source>
</evidence>
<evidence type="ECO:0000256" key="8">
    <source>
        <dbReference type="RuleBase" id="RU361169"/>
    </source>
</evidence>
<dbReference type="GO" id="GO:0004650">
    <property type="term" value="F:polygalacturonase activity"/>
    <property type="evidence" value="ECO:0007669"/>
    <property type="project" value="InterPro"/>
</dbReference>
<comment type="subcellular location">
    <subcellularLocation>
        <location evidence="1">Secreted</location>
        <location evidence="1">Cell wall</location>
    </subcellularLocation>
</comment>
<protein>
    <recommendedName>
        <fullName evidence="12">Polygalacturonase</fullName>
    </recommendedName>
</protein>
<reference evidence="10" key="1">
    <citation type="submission" date="2018-01" db="EMBL/GenBank/DDBJ databases">
        <authorList>
            <person name="Mao J.F."/>
        </authorList>
    </citation>
    <scope>NUCLEOTIDE SEQUENCE</scope>
    <source>
        <strain evidence="10">Huo1</strain>
        <tissue evidence="10">Leaf</tissue>
    </source>
</reference>
<gene>
    <name evidence="10" type="ORF">SASPL_129302</name>
</gene>
<evidence type="ECO:0000313" key="11">
    <source>
        <dbReference type="Proteomes" id="UP000298416"/>
    </source>
</evidence>
<dbReference type="InterPro" id="IPR011050">
    <property type="entry name" value="Pectin_lyase_fold/virulence"/>
</dbReference>
<comment type="similarity">
    <text evidence="2 8">Belongs to the glycosyl hydrolase 28 family.</text>
</comment>
<dbReference type="InterPro" id="IPR000743">
    <property type="entry name" value="Glyco_hydro_28"/>
</dbReference>
<dbReference type="AlphaFoldDB" id="A0A8X8ZPB3"/>
<reference evidence="10" key="2">
    <citation type="submission" date="2020-08" db="EMBL/GenBank/DDBJ databases">
        <title>Plant Genome Project.</title>
        <authorList>
            <person name="Zhang R.-G."/>
        </authorList>
    </citation>
    <scope>NUCLEOTIDE SEQUENCE</scope>
    <source>
        <strain evidence="10">Huo1</strain>
        <tissue evidence="10">Leaf</tissue>
    </source>
</reference>